<evidence type="ECO:0000313" key="4">
    <source>
        <dbReference type="EMBL" id="KKQ48620.1"/>
    </source>
</evidence>
<keyword evidence="1" id="KW-0175">Coiled coil</keyword>
<accession>A0A0G0ICE0</accession>
<dbReference type="Gene3D" id="6.10.250.3150">
    <property type="match status" value="1"/>
</dbReference>
<evidence type="ECO:0000256" key="2">
    <source>
        <dbReference type="SAM" id="SignalP"/>
    </source>
</evidence>
<organism evidence="4 5">
    <name type="scientific">Candidatus Shapirobacteria bacterium GW2011_GWE1_38_10</name>
    <dbReference type="NCBI Taxonomy" id="1618488"/>
    <lineage>
        <taxon>Bacteria</taxon>
        <taxon>Candidatus Shapironibacteriota</taxon>
    </lineage>
</organism>
<feature type="chain" id="PRO_5002532609" evidence="2">
    <location>
        <begin position="31"/>
        <end position="571"/>
    </location>
</feature>
<comment type="caution">
    <text evidence="4">The sequence shown here is derived from an EMBL/GenBank/DDBJ whole genome shotgun (WGS) entry which is preliminary data.</text>
</comment>
<evidence type="ECO:0000259" key="3">
    <source>
        <dbReference type="Pfam" id="PF08486"/>
    </source>
</evidence>
<evidence type="ECO:0000256" key="1">
    <source>
        <dbReference type="SAM" id="Coils"/>
    </source>
</evidence>
<gene>
    <name evidence="4" type="ORF">US68_C0027G0010</name>
</gene>
<keyword evidence="2" id="KW-0732">Signal</keyword>
<protein>
    <submittedName>
        <fullName evidence="4">SpoIID/LytB domain protein</fullName>
    </submittedName>
</protein>
<dbReference type="AlphaFoldDB" id="A0A0G0ICE0"/>
<reference evidence="4 5" key="1">
    <citation type="journal article" date="2015" name="Nature">
        <title>rRNA introns, odd ribosomes, and small enigmatic genomes across a large radiation of phyla.</title>
        <authorList>
            <person name="Brown C.T."/>
            <person name="Hug L.A."/>
            <person name="Thomas B.C."/>
            <person name="Sharon I."/>
            <person name="Castelle C.J."/>
            <person name="Singh A."/>
            <person name="Wilkins M.J."/>
            <person name="Williams K.H."/>
            <person name="Banfield J.F."/>
        </authorList>
    </citation>
    <scope>NUCLEOTIDE SEQUENCE [LARGE SCALE GENOMIC DNA]</scope>
</reference>
<sequence>MFNSKKLFLQTTFALLFVLVACHLSLVALRAEPDCNNPARGDIDYCLEKIQKEIDALKPAHDYNKQELADLKVQVSSLSLKISALSKQLTEIEGEIDDREEDLAYAQKIFEEKSRHHYKYIRFYDPFQAFLSSSTASKAFQEMGIRQKVAGEDIKTMEKYGEDLVKLKVDKENLEKNKLSLSSAKDTVSKRATFLQGEVEKTESYLTSLSGKQQALIAQKEAGFQTSVGDTPATLEPCSGPPGSPNFCDPGYRPAYAAFSFGAPHRTGMSQYGAYGRSKSGQSAETILADYYQGASLNKNFPIPDTIGVTGIGRVSFEDNYLLGIYEVPESWGDNGGYEALKAQAVAARSYALYSTNNGAGTICTTEACQVYKPQLKSGKWAQAVRETRGWVMTKDGKAAGTYYASTSGGYTVSQWGWTGIKDAKDGNWPSLAYEKVSGSPWFYKGWYKSRAGATCGKNSPWLTGVQLADIVNGWKVLYQGGGDVSRVSPIDTSCWGGNPYSISELQGIGGYISVDSVSVVYSNGGYTQSVVLGTNKGSVTIAGEEFKKAFNLRAPGYIGIKSSLFNIEKL</sequence>
<feature type="signal peptide" evidence="2">
    <location>
        <begin position="1"/>
        <end position="30"/>
    </location>
</feature>
<feature type="coiled-coil region" evidence="1">
    <location>
        <begin position="68"/>
        <end position="102"/>
    </location>
</feature>
<dbReference type="Pfam" id="PF08486">
    <property type="entry name" value="SpoIID"/>
    <property type="match status" value="1"/>
</dbReference>
<name>A0A0G0ICE0_9BACT</name>
<dbReference type="EMBL" id="LBTX01000027">
    <property type="protein sequence ID" value="KKQ48620.1"/>
    <property type="molecule type" value="Genomic_DNA"/>
</dbReference>
<dbReference type="PROSITE" id="PS51257">
    <property type="entry name" value="PROKAR_LIPOPROTEIN"/>
    <property type="match status" value="1"/>
</dbReference>
<dbReference type="Proteomes" id="UP000034231">
    <property type="component" value="Unassembled WGS sequence"/>
</dbReference>
<feature type="domain" description="Sporulation stage II protein D amidase enhancer LytB N-terminal" evidence="3">
    <location>
        <begin position="313"/>
        <end position="394"/>
    </location>
</feature>
<feature type="coiled-coil region" evidence="1">
    <location>
        <begin position="157"/>
        <end position="184"/>
    </location>
</feature>
<evidence type="ECO:0000313" key="5">
    <source>
        <dbReference type="Proteomes" id="UP000034231"/>
    </source>
</evidence>
<dbReference type="InterPro" id="IPR013693">
    <property type="entry name" value="SpoIID/LytB_N"/>
</dbReference>
<proteinExistence type="predicted"/>